<evidence type="ECO:0000259" key="1">
    <source>
        <dbReference type="PROSITE" id="PS51819"/>
    </source>
</evidence>
<dbReference type="EMBL" id="JBHSWD010000001">
    <property type="protein sequence ID" value="MFC6590776.1"/>
    <property type="molecule type" value="Genomic_DNA"/>
</dbReference>
<comment type="caution">
    <text evidence="2">The sequence shown here is derived from an EMBL/GenBank/DDBJ whole genome shotgun (WGS) entry which is preliminary data.</text>
</comment>
<dbReference type="PROSITE" id="PS51819">
    <property type="entry name" value="VOC"/>
    <property type="match status" value="1"/>
</dbReference>
<gene>
    <name evidence="2" type="ORF">ACFP81_01140</name>
</gene>
<protein>
    <submittedName>
        <fullName evidence="2">VOC family protein</fullName>
    </submittedName>
</protein>
<dbReference type="InterPro" id="IPR004360">
    <property type="entry name" value="Glyas_Fos-R_dOase_dom"/>
</dbReference>
<dbReference type="Gene3D" id="3.10.180.10">
    <property type="entry name" value="2,3-Dihydroxybiphenyl 1,2-Dioxygenase, domain 1"/>
    <property type="match status" value="1"/>
</dbReference>
<feature type="domain" description="VOC" evidence="1">
    <location>
        <begin position="1"/>
        <end position="93"/>
    </location>
</feature>
<name>A0ABW1Y8Y1_9DEIO</name>
<proteinExistence type="predicted"/>
<dbReference type="SUPFAM" id="SSF54593">
    <property type="entry name" value="Glyoxalase/Bleomycin resistance protein/Dihydroxybiphenyl dioxygenase"/>
    <property type="match status" value="1"/>
</dbReference>
<dbReference type="InterPro" id="IPR037523">
    <property type="entry name" value="VOC_core"/>
</dbReference>
<organism evidence="2 3">
    <name type="scientific">Deinococcus lacus</name>
    <dbReference type="NCBI Taxonomy" id="392561"/>
    <lineage>
        <taxon>Bacteria</taxon>
        <taxon>Thermotogati</taxon>
        <taxon>Deinococcota</taxon>
        <taxon>Deinococci</taxon>
        <taxon>Deinococcales</taxon>
        <taxon>Deinococcaceae</taxon>
        <taxon>Deinococcus</taxon>
    </lineage>
</organism>
<accession>A0ABW1Y8Y1</accession>
<evidence type="ECO:0000313" key="3">
    <source>
        <dbReference type="Proteomes" id="UP001596297"/>
    </source>
</evidence>
<keyword evidence="3" id="KW-1185">Reference proteome</keyword>
<dbReference type="RefSeq" id="WP_380081789.1">
    <property type="nucleotide sequence ID" value="NZ_JBHSWD010000001.1"/>
</dbReference>
<dbReference type="Proteomes" id="UP001596297">
    <property type="component" value="Unassembled WGS sequence"/>
</dbReference>
<evidence type="ECO:0000313" key="2">
    <source>
        <dbReference type="EMBL" id="MFC6590776.1"/>
    </source>
</evidence>
<reference evidence="3" key="1">
    <citation type="journal article" date="2019" name="Int. J. Syst. Evol. Microbiol.">
        <title>The Global Catalogue of Microorganisms (GCM) 10K type strain sequencing project: providing services to taxonomists for standard genome sequencing and annotation.</title>
        <authorList>
            <consortium name="The Broad Institute Genomics Platform"/>
            <consortium name="The Broad Institute Genome Sequencing Center for Infectious Disease"/>
            <person name="Wu L."/>
            <person name="Ma J."/>
        </authorList>
    </citation>
    <scope>NUCLEOTIDE SEQUENCE [LARGE SCALE GENOMIC DNA]</scope>
    <source>
        <strain evidence="3">CGMCC 1.15772</strain>
    </source>
</reference>
<sequence length="93" mass="10280">MQRLQTTPEGYRRAVVAFGAACLQFFEMAGEVPRPHPHWAEHIALQVPEVSRLVADLQAQGVTVTRPLQTSPGGRMMAFVLDPDGRQVELLEA</sequence>
<dbReference type="InterPro" id="IPR029068">
    <property type="entry name" value="Glyas_Bleomycin-R_OHBP_Dase"/>
</dbReference>
<dbReference type="Pfam" id="PF00903">
    <property type="entry name" value="Glyoxalase"/>
    <property type="match status" value="1"/>
</dbReference>